<keyword evidence="2" id="KW-1185">Reference proteome</keyword>
<reference evidence="1" key="1">
    <citation type="submission" date="2022-05" db="EMBL/GenBank/DDBJ databases">
        <authorList>
            <person name="Oliphant S.A."/>
            <person name="Watson-Haigh N.S."/>
            <person name="Sumby K.M."/>
            <person name="Gardner J.M."/>
            <person name="Jiranek V."/>
        </authorList>
    </citation>
    <scope>NUCLEOTIDE SEQUENCE</scope>
    <source>
        <strain evidence="1">KI4_B1</strain>
    </source>
</reference>
<dbReference type="RefSeq" id="WP_252766769.1">
    <property type="nucleotide sequence ID" value="NZ_CP097119.1"/>
</dbReference>
<gene>
    <name evidence="1" type="ORF">M3M40_00020</name>
</gene>
<dbReference type="EMBL" id="CP097119">
    <property type="protein sequence ID" value="USS89236.1"/>
    <property type="molecule type" value="Genomic_DNA"/>
</dbReference>
<dbReference type="AlphaFoldDB" id="A0A9Q8ZXB5"/>
<proteinExistence type="predicted"/>
<evidence type="ECO:0000313" key="2">
    <source>
        <dbReference type="Proteomes" id="UP001055911"/>
    </source>
</evidence>
<evidence type="ECO:0000313" key="1">
    <source>
        <dbReference type="EMBL" id="USS89236.1"/>
    </source>
</evidence>
<accession>A0A9Q8ZXB5</accession>
<name>A0A9Q8ZXB5_9LACO</name>
<protein>
    <submittedName>
        <fullName evidence="1">Uncharacterized protein</fullName>
    </submittedName>
</protein>
<dbReference type="Proteomes" id="UP001055911">
    <property type="component" value="Chromosome"/>
</dbReference>
<organism evidence="1 2">
    <name type="scientific">Fructilactobacillus cliffordii</name>
    <dbReference type="NCBI Taxonomy" id="2940299"/>
    <lineage>
        <taxon>Bacteria</taxon>
        <taxon>Bacillati</taxon>
        <taxon>Bacillota</taxon>
        <taxon>Bacilli</taxon>
        <taxon>Lactobacillales</taxon>
        <taxon>Lactobacillaceae</taxon>
        <taxon>Fructilactobacillus</taxon>
    </lineage>
</organism>
<sequence>MMDNYQTEEIEKTLRLAKQQQTLVNVLQNSSSIFYTGRVIAMDDEGTILTTYTENGLANGLVYLTYPDIFDVDFDSDDLVRMEARIQTAQQLHLFGTQASSMKVNDRVDLLTQVLGNAYVYGQSLLLIKQNGQMLEGFIQMLDDEQLTVLSFDKFDNSRIESVRLNKTAIRSVEFLGQELQLLSRSKAQLQAPHQEPVVETGALPIFASLHRAAETGHRLLLVPKVNPDLFFIGQVKAVNAEVAILAVVDMNGQFGGYELIRLKEIKKLQLKSDYLRLINHLVSLNLAQGTYRQPILNDDRSFDRTVDLIYTTVRQAVYFRRFLRFKTEKGKAYLGIPYQLEGGKVTFRYLNRDDPTRTKRKTLELGKIDELAFGYLDAELTQRRVRGDH</sequence>